<sequence length="290" mass="31800">MKKLAVIFSAMLLSLALIAPASATVVSNWNWEYNAGFISWSDTADPFGSNVHVDPGDLTDLAWDIPLPGGMITDVPQTIYWGTTDGVVPQSIFGASGITLDPIAYGDGDYQMIETNGASVAVADFTHFNNPIKGPFLESGTVLTTFNLSPIDPPDFDASPAYVAALEFTFFETDNEWALIDEWRADDVFILDDPSLTNGTFNYDSEQYIFDFEDSFEAIDAKYIEHLVDNLGYAQLDPELTYYGWVTTEGLDTTVQPKVSVVTTVPEPSTLILLGVGLLGMFGIVRRRRS</sequence>
<keyword evidence="1" id="KW-0732">Signal</keyword>
<accession>A0A2C8F6B0</accession>
<dbReference type="InterPro" id="IPR013424">
    <property type="entry name" value="Ice-binding_C"/>
</dbReference>
<proteinExistence type="predicted"/>
<evidence type="ECO:0000313" key="3">
    <source>
        <dbReference type="EMBL" id="SOB58267.1"/>
    </source>
</evidence>
<dbReference type="EMBL" id="LT907975">
    <property type="protein sequence ID" value="SOB58267.1"/>
    <property type="molecule type" value="Genomic_DNA"/>
</dbReference>
<evidence type="ECO:0000259" key="2">
    <source>
        <dbReference type="Pfam" id="PF07589"/>
    </source>
</evidence>
<gene>
    <name evidence="3" type="ORF">DPRO_1374</name>
</gene>
<organism evidence="3 4">
    <name type="scientific">Pseudodesulfovibrio profundus</name>
    <dbReference type="NCBI Taxonomy" id="57320"/>
    <lineage>
        <taxon>Bacteria</taxon>
        <taxon>Pseudomonadati</taxon>
        <taxon>Thermodesulfobacteriota</taxon>
        <taxon>Desulfovibrionia</taxon>
        <taxon>Desulfovibrionales</taxon>
        <taxon>Desulfovibrionaceae</taxon>
    </lineage>
</organism>
<feature type="signal peptide" evidence="1">
    <location>
        <begin position="1"/>
        <end position="23"/>
    </location>
</feature>
<evidence type="ECO:0000256" key="1">
    <source>
        <dbReference type="SAM" id="SignalP"/>
    </source>
</evidence>
<protein>
    <submittedName>
        <fullName evidence="3">Putative PEP motif anchor domain protein</fullName>
    </submittedName>
</protein>
<dbReference type="OrthoDB" id="5470675at2"/>
<evidence type="ECO:0000313" key="4">
    <source>
        <dbReference type="Proteomes" id="UP000219215"/>
    </source>
</evidence>
<dbReference type="Proteomes" id="UP000219215">
    <property type="component" value="Chromosome DPRO"/>
</dbReference>
<keyword evidence="4" id="KW-1185">Reference proteome</keyword>
<feature type="domain" description="Ice-binding protein C-terminal" evidence="2">
    <location>
        <begin position="264"/>
        <end position="287"/>
    </location>
</feature>
<dbReference type="NCBIfam" id="NF038125">
    <property type="entry name" value="PEP_CTERM_THxN"/>
    <property type="match status" value="1"/>
</dbReference>
<dbReference type="AlphaFoldDB" id="A0A2C8F6B0"/>
<dbReference type="RefSeq" id="WP_097011356.1">
    <property type="nucleotide sequence ID" value="NZ_LT907975.1"/>
</dbReference>
<dbReference type="Pfam" id="PF07589">
    <property type="entry name" value="PEP-CTERM"/>
    <property type="match status" value="1"/>
</dbReference>
<feature type="chain" id="PRO_5011976674" evidence="1">
    <location>
        <begin position="24"/>
        <end position="290"/>
    </location>
</feature>
<name>A0A2C8F6B0_9BACT</name>
<reference evidence="4" key="1">
    <citation type="submission" date="2017-09" db="EMBL/GenBank/DDBJ databases">
        <authorList>
            <person name="Regsiter A."/>
            <person name="William W."/>
        </authorList>
    </citation>
    <scope>NUCLEOTIDE SEQUENCE [LARGE SCALE GENOMIC DNA]</scope>
    <source>
        <strain evidence="4">500-1</strain>
    </source>
</reference>
<dbReference type="NCBIfam" id="TIGR02595">
    <property type="entry name" value="PEP_CTERM"/>
    <property type="match status" value="1"/>
</dbReference>
<dbReference type="KEGG" id="pprf:DPRO_1374"/>